<evidence type="ECO:0000256" key="1">
    <source>
        <dbReference type="SAM" id="MobiDB-lite"/>
    </source>
</evidence>
<feature type="non-terminal residue" evidence="2">
    <location>
        <position position="1"/>
    </location>
</feature>
<feature type="compositionally biased region" description="Low complexity" evidence="1">
    <location>
        <begin position="86"/>
        <end position="96"/>
    </location>
</feature>
<feature type="region of interest" description="Disordered" evidence="1">
    <location>
        <begin position="1"/>
        <end position="105"/>
    </location>
</feature>
<accession>A0A195B2F6</accession>
<feature type="region of interest" description="Disordered" evidence="1">
    <location>
        <begin position="165"/>
        <end position="193"/>
    </location>
</feature>
<gene>
    <name evidence="2" type="ORF">ALC53_11039</name>
</gene>
<name>A0A195B2F6_9HYME</name>
<dbReference type="Proteomes" id="UP000078540">
    <property type="component" value="Unassembled WGS sequence"/>
</dbReference>
<proteinExistence type="predicted"/>
<keyword evidence="3" id="KW-1185">Reference proteome</keyword>
<sequence length="241" mass="26214">RLTACALRRRPTTLLFEKGREGGGTEGRRGVMGGTGKGGRQQHDMKARRTKRAQPSPHHSPRAATRTPLCTLLATENRGPPPSPSPSSTLPSPSSPCRLKPPFSPLLRARPRQTKTNYAAFSEPQRAPTSYTASLSRSLLRHLRPRSSSTSFHGIHLLRRPTILTPLSSSLPRPPPTNSSTHSGRASCPRTTSRLLQPPANFRVFFSSPRLASPRLASPRLLLSNVSCRRTCIPVTGDNSG</sequence>
<dbReference type="EMBL" id="KQ976662">
    <property type="protein sequence ID" value="KYM78384.1"/>
    <property type="molecule type" value="Genomic_DNA"/>
</dbReference>
<reference evidence="2 3" key="1">
    <citation type="submission" date="2015-09" db="EMBL/GenBank/DDBJ databases">
        <title>Atta colombica WGS genome.</title>
        <authorList>
            <person name="Nygaard S."/>
            <person name="Hu H."/>
            <person name="Boomsma J."/>
            <person name="Zhang G."/>
        </authorList>
    </citation>
    <scope>NUCLEOTIDE SEQUENCE [LARGE SCALE GENOMIC DNA]</scope>
    <source>
        <strain evidence="2">Treedump-2</strain>
        <tissue evidence="2">Whole body</tissue>
    </source>
</reference>
<dbReference type="AlphaFoldDB" id="A0A195B2F6"/>
<evidence type="ECO:0000313" key="3">
    <source>
        <dbReference type="Proteomes" id="UP000078540"/>
    </source>
</evidence>
<protein>
    <submittedName>
        <fullName evidence="2">Uncharacterized protein</fullName>
    </submittedName>
</protein>
<feature type="compositionally biased region" description="Gly residues" evidence="1">
    <location>
        <begin position="30"/>
        <end position="39"/>
    </location>
</feature>
<feature type="compositionally biased region" description="Basic and acidic residues" evidence="1">
    <location>
        <begin position="17"/>
        <end position="29"/>
    </location>
</feature>
<evidence type="ECO:0000313" key="2">
    <source>
        <dbReference type="EMBL" id="KYM78384.1"/>
    </source>
</evidence>
<organism evidence="2 3">
    <name type="scientific">Atta colombica</name>
    <dbReference type="NCBI Taxonomy" id="520822"/>
    <lineage>
        <taxon>Eukaryota</taxon>
        <taxon>Metazoa</taxon>
        <taxon>Ecdysozoa</taxon>
        <taxon>Arthropoda</taxon>
        <taxon>Hexapoda</taxon>
        <taxon>Insecta</taxon>
        <taxon>Pterygota</taxon>
        <taxon>Neoptera</taxon>
        <taxon>Endopterygota</taxon>
        <taxon>Hymenoptera</taxon>
        <taxon>Apocrita</taxon>
        <taxon>Aculeata</taxon>
        <taxon>Formicoidea</taxon>
        <taxon>Formicidae</taxon>
        <taxon>Myrmicinae</taxon>
        <taxon>Atta</taxon>
    </lineage>
</organism>